<evidence type="ECO:0000313" key="2">
    <source>
        <dbReference type="Proteomes" id="UP000197783"/>
    </source>
</evidence>
<dbReference type="InterPro" id="IPR010272">
    <property type="entry name" value="T6SS_TssF"/>
</dbReference>
<comment type="caution">
    <text evidence="1">The sequence shown here is derived from an EMBL/GenBank/DDBJ whole genome shotgun (WGS) entry which is preliminary data.</text>
</comment>
<gene>
    <name evidence="1" type="ORF">SPMU_19530</name>
</gene>
<dbReference type="EMBL" id="NBBJ01000002">
    <property type="protein sequence ID" value="OWK30961.1"/>
    <property type="molecule type" value="Genomic_DNA"/>
</dbReference>
<dbReference type="Proteomes" id="UP000197783">
    <property type="component" value="Unassembled WGS sequence"/>
</dbReference>
<dbReference type="PANTHER" id="PTHR35370">
    <property type="entry name" value="CYTOPLASMIC PROTEIN-RELATED-RELATED"/>
    <property type="match status" value="1"/>
</dbReference>
<evidence type="ECO:0008006" key="3">
    <source>
        <dbReference type="Google" id="ProtNLM"/>
    </source>
</evidence>
<dbReference type="OrthoDB" id="9763676at2"/>
<dbReference type="RefSeq" id="WP_088333620.1">
    <property type="nucleotide sequence ID" value="NZ_NBBJ01000002.1"/>
</dbReference>
<proteinExistence type="predicted"/>
<dbReference type="NCBIfam" id="TIGR03359">
    <property type="entry name" value="VI_chp_6"/>
    <property type="match status" value="1"/>
</dbReference>
<name>A0A245ZMJ8_9SPHN</name>
<keyword evidence="2" id="KW-1185">Reference proteome</keyword>
<organism evidence="1 2">
    <name type="scientific">Sphingomonas mucosissima</name>
    <dbReference type="NCBI Taxonomy" id="370959"/>
    <lineage>
        <taxon>Bacteria</taxon>
        <taxon>Pseudomonadati</taxon>
        <taxon>Pseudomonadota</taxon>
        <taxon>Alphaproteobacteria</taxon>
        <taxon>Sphingomonadales</taxon>
        <taxon>Sphingomonadaceae</taxon>
        <taxon>Sphingomonas</taxon>
    </lineage>
</organism>
<sequence>MASTGIDPRLLRFYNDELAYLREDARAFGEEHEAVAGRLGLKTPTDPDPYVERLLEGVAYLGARVQLKIADQYPEFTQHLLHAIQPHYLAPTPSMCIAGFEPKDGDPILVKGHHVPRGTALSATATDQGGATVEFRTGHDVTLWPLKITQAEYLPSRAAVAPFAAAADVRAEAGLRLRFEATGGADLPNVLPQALPIYLAGSEAVPAELYRQIVGETAMVIARSADAAAGSDGWARLPQPRQVGFADDEALLPAELRSFRGYRLLSEYFACPERFLFVDLKGLDHGFRTSPKACDVVLLFTRSSPALHNAIDPSNFRLFATPAINLFEKQLGRVRVSRFEHEHHVVPDRARPLDFEVFRILDVKAYAANSIDARTVAPLYAPGALLYDWNEALFYTTQLRPRRLSSREQRLRRRSEYTGTETWLSLTAPGAPDRLDDVDELAVRALVTNRELPELLTFKGSHHFTVSGVPARAVTVLRAPTRPQTPMGMGDAAWRVIGHLTPNYMSLAPETGSDPQVLRDHLALYGRPDDAASRRQVDGVTAIRSERIARRVPGMDRMSIARGHRIRVTLDDAAFDKGRMFLFSAVLERFLAEFASVNSFTETVVGSGNEGEFQRWPLRIGRRPTI</sequence>
<dbReference type="PANTHER" id="PTHR35370:SF1">
    <property type="entry name" value="TYPE VI SECRETION SYSTEM COMPONENT TSSF1"/>
    <property type="match status" value="1"/>
</dbReference>
<dbReference type="AlphaFoldDB" id="A0A245ZMJ8"/>
<dbReference type="PIRSF" id="PIRSF028304">
    <property type="entry name" value="UCP028304"/>
    <property type="match status" value="1"/>
</dbReference>
<reference evidence="1 2" key="1">
    <citation type="submission" date="2017-03" db="EMBL/GenBank/DDBJ databases">
        <title>Genome sequence of Sphingomonas mucosissima DSM 17494.</title>
        <authorList>
            <person name="Poehlein A."/>
            <person name="Wuebbeler J.H."/>
            <person name="Steinbuechel A."/>
            <person name="Daniel R."/>
        </authorList>
    </citation>
    <scope>NUCLEOTIDE SEQUENCE [LARGE SCALE GENOMIC DNA]</scope>
    <source>
        <strain evidence="1 2">DSM 17494</strain>
    </source>
</reference>
<evidence type="ECO:0000313" key="1">
    <source>
        <dbReference type="EMBL" id="OWK30961.1"/>
    </source>
</evidence>
<accession>A0A245ZMJ8</accession>
<dbReference type="Pfam" id="PF05947">
    <property type="entry name" value="T6SS_TssF"/>
    <property type="match status" value="1"/>
</dbReference>
<protein>
    <recommendedName>
        <fullName evidence="3">Type VI secretion protein, family</fullName>
    </recommendedName>
</protein>